<dbReference type="Proteomes" id="UP001243375">
    <property type="component" value="Unassembled WGS sequence"/>
</dbReference>
<proteinExistence type="predicted"/>
<name>A0ACC2XGQ6_9TREE</name>
<sequence>MKLRAIVLIPPFMNSRSLLGGLSLLTLYFHDDESASTIHLMSTGGTLPNQPLSTGTATPGPPTSSTSAPAPRRIIWGATSFFACLRDHCDLLRSRLEPRLFLINPSKPDREVHEIDLGDDRENDRVVPKPMDKTKSAAQQGATGGGVPYPPRAKFPTNPSAVLAHGIASSGSSSSNDLPQAFSLHPARTQLLSSFSQLTQKAKQITQQVLSQPFAEPIVPHLPQNMRKMVDPSREWESKARRRALFGEDRSDTAGGAASVTGEFESARVYLARWARVVAEEGERSRKRELAGTASLSTARGGAVDARSDLGIFEVVRSARGDASAPPPSTTRTHGNPVSRAEVIEWHGKGLDESYLRGEVFRRGLDETDDTRKLVWEVLLGVIPWSVGLGESWSDAEAERAALRMEKKEKYEELKKQWQDDSSVHVQRDGDDHEAASGSGSHGAAFTDKQREEWHRIDVSEQCTSRR</sequence>
<evidence type="ECO:0000313" key="1">
    <source>
        <dbReference type="EMBL" id="KAJ9122580.1"/>
    </source>
</evidence>
<dbReference type="EMBL" id="JASBWU010000004">
    <property type="protein sequence ID" value="KAJ9122580.1"/>
    <property type="molecule type" value="Genomic_DNA"/>
</dbReference>
<comment type="caution">
    <text evidence="1">The sequence shown here is derived from an EMBL/GenBank/DDBJ whole genome shotgun (WGS) entry which is preliminary data.</text>
</comment>
<evidence type="ECO:0000313" key="2">
    <source>
        <dbReference type="Proteomes" id="UP001243375"/>
    </source>
</evidence>
<protein>
    <submittedName>
        <fullName evidence="1">Uncharacterized protein</fullName>
    </submittedName>
</protein>
<organism evidence="1 2">
    <name type="scientific">Naganishia vaughanmartiniae</name>
    <dbReference type="NCBI Taxonomy" id="1424756"/>
    <lineage>
        <taxon>Eukaryota</taxon>
        <taxon>Fungi</taxon>
        <taxon>Dikarya</taxon>
        <taxon>Basidiomycota</taxon>
        <taxon>Agaricomycotina</taxon>
        <taxon>Tremellomycetes</taxon>
        <taxon>Filobasidiales</taxon>
        <taxon>Filobasidiaceae</taxon>
        <taxon>Naganishia</taxon>
    </lineage>
</organism>
<reference evidence="1" key="1">
    <citation type="submission" date="2023-04" db="EMBL/GenBank/DDBJ databases">
        <title>Draft Genome sequencing of Naganishia species isolated from polar environments using Oxford Nanopore Technology.</title>
        <authorList>
            <person name="Leo P."/>
            <person name="Venkateswaran K."/>
        </authorList>
    </citation>
    <scope>NUCLEOTIDE SEQUENCE</scope>
    <source>
        <strain evidence="1">MNA-CCFEE 5425</strain>
    </source>
</reference>
<gene>
    <name evidence="1" type="ORF">QFC22_002009</name>
</gene>
<keyword evidence="2" id="KW-1185">Reference proteome</keyword>
<accession>A0ACC2XGQ6</accession>